<dbReference type="SUPFAM" id="SSF81606">
    <property type="entry name" value="PP2C-like"/>
    <property type="match status" value="1"/>
</dbReference>
<dbReference type="SMART" id="SM00332">
    <property type="entry name" value="PP2Cc"/>
    <property type="match status" value="1"/>
</dbReference>
<dbReference type="Proteomes" id="UP000261764">
    <property type="component" value="Chromosome I"/>
</dbReference>
<keyword evidence="3" id="KW-1185">Reference proteome</keyword>
<dbReference type="RefSeq" id="WP_343251178.1">
    <property type="nucleotide sequence ID" value="NZ_HG937516.1"/>
</dbReference>
<dbReference type="KEGG" id="mamp:MAMA39_04380"/>
<evidence type="ECO:0000313" key="2">
    <source>
        <dbReference type="EMBL" id="CDN40558.1"/>
    </source>
</evidence>
<dbReference type="InterPro" id="IPR001932">
    <property type="entry name" value="PPM-type_phosphatase-like_dom"/>
</dbReference>
<organism evidence="2 3">
    <name type="scientific">Mycoplasma amphoriforme A39</name>
    <dbReference type="NCBI Taxonomy" id="572419"/>
    <lineage>
        <taxon>Bacteria</taxon>
        <taxon>Bacillati</taxon>
        <taxon>Mycoplasmatota</taxon>
        <taxon>Mollicutes</taxon>
        <taxon>Mycoplasmataceae</taxon>
        <taxon>Mycoplasma</taxon>
    </lineage>
</organism>
<proteinExistence type="predicted"/>
<reference evidence="2 3" key="1">
    <citation type="journal article" date="2015" name="Clin. Infect. Dis.">
        <title>Genomic Investigations unmask Mycoplasma amphoriforme, a new respiratory pathogen.</title>
        <authorList>
            <person name="Gillespie S.H."/>
            <person name="Ling C.L."/>
            <person name="Oravcova K."/>
            <person name="Pinheiro M."/>
            <person name="Wells L."/>
            <person name="Bryant J.M."/>
            <person name="McHugh T.D."/>
            <person name="Bebear C."/>
            <person name="Webster D."/>
            <person name="Harris S.R."/>
            <person name="Seth-Smith H.M."/>
            <person name="Thomson N.R."/>
        </authorList>
    </citation>
    <scope>NUCLEOTIDE SEQUENCE [LARGE SCALE GENOMIC DNA]</scope>
    <source>
        <strain evidence="2 3">A39</strain>
    </source>
</reference>
<dbReference type="CDD" id="cd00143">
    <property type="entry name" value="PP2Cc"/>
    <property type="match status" value="1"/>
</dbReference>
<gene>
    <name evidence="2" type="ORF">MAMA39_04380</name>
</gene>
<dbReference type="GO" id="GO:0004722">
    <property type="term" value="F:protein serine/threonine phosphatase activity"/>
    <property type="evidence" value="ECO:0007669"/>
    <property type="project" value="InterPro"/>
</dbReference>
<dbReference type="PROSITE" id="PS51746">
    <property type="entry name" value="PPM_2"/>
    <property type="match status" value="1"/>
</dbReference>
<dbReference type="InterPro" id="IPR015655">
    <property type="entry name" value="PP2C"/>
</dbReference>
<evidence type="ECO:0000259" key="1">
    <source>
        <dbReference type="PROSITE" id="PS51746"/>
    </source>
</evidence>
<dbReference type="InterPro" id="IPR036457">
    <property type="entry name" value="PPM-type-like_dom_sf"/>
</dbReference>
<sequence length="265" mass="29635">MGNKRLGSASNVGIVREENQDAVFVSVNKHNNIAAIVCDGLGGYKGGSIASNIVCDLFAKSFQATNFSALDDKQIEKWFSRNLREAKIAIGKYVSSHNQQFKKTNQGSTLEQMASTIVLSLIVGKKIYTFWVGDSRAYLINDAKESWQITLDHNLFNYLTSINASDYAFKTHAKELLALTNIISKEYSGTEDDYDVSIHEIALDEHYLLLSSDGFYNFVHPEEFYDLISAHVENLDQAANRLLEVGMDKMSNDNLSVVIVNLQQD</sequence>
<protein>
    <recommendedName>
        <fullName evidence="1">PPM-type phosphatase domain-containing protein</fullName>
    </recommendedName>
</protein>
<dbReference type="EMBL" id="HG937516">
    <property type="protein sequence ID" value="CDN40558.1"/>
    <property type="molecule type" value="Genomic_DNA"/>
</dbReference>
<name>A0A292IIN4_9MOLU</name>
<dbReference type="PANTHER" id="PTHR47992">
    <property type="entry name" value="PROTEIN PHOSPHATASE"/>
    <property type="match status" value="1"/>
</dbReference>
<accession>A0A292IIN4</accession>
<dbReference type="SMART" id="SM00331">
    <property type="entry name" value="PP2C_SIG"/>
    <property type="match status" value="1"/>
</dbReference>
<feature type="domain" description="PPM-type phosphatase" evidence="1">
    <location>
        <begin position="5"/>
        <end position="262"/>
    </location>
</feature>
<dbReference type="AlphaFoldDB" id="A0A292IIN4"/>
<dbReference type="Pfam" id="PF13672">
    <property type="entry name" value="PP2C_2"/>
    <property type="match status" value="1"/>
</dbReference>
<dbReference type="Gene3D" id="3.60.40.10">
    <property type="entry name" value="PPM-type phosphatase domain"/>
    <property type="match status" value="1"/>
</dbReference>
<evidence type="ECO:0000313" key="3">
    <source>
        <dbReference type="Proteomes" id="UP000261764"/>
    </source>
</evidence>